<dbReference type="PROSITE" id="PS50983">
    <property type="entry name" value="FE_B12_PBP"/>
    <property type="match status" value="1"/>
</dbReference>
<evidence type="ECO:0000256" key="2">
    <source>
        <dbReference type="ARBA" id="ARBA00008814"/>
    </source>
</evidence>
<dbReference type="Proteomes" id="UP001220064">
    <property type="component" value="Chromosome"/>
</dbReference>
<dbReference type="RefSeq" id="WP_027018520.1">
    <property type="nucleotide sequence ID" value="NZ_ATVG01000001.1"/>
</dbReference>
<dbReference type="PROSITE" id="PS51257">
    <property type="entry name" value="PROKAR_LIPOPROTEIN"/>
    <property type="match status" value="1"/>
</dbReference>
<evidence type="ECO:0000256" key="5">
    <source>
        <dbReference type="SAM" id="Coils"/>
    </source>
</evidence>
<feature type="chain" id="PRO_5046722847" evidence="7">
    <location>
        <begin position="30"/>
        <end position="380"/>
    </location>
</feature>
<reference evidence="9 10" key="1">
    <citation type="submission" date="2020-10" db="EMBL/GenBank/DDBJ databases">
        <title>Complete genome sequence of Corynebacterium massiliense DSM 45435, type strain of Corynebacterium massiliense.</title>
        <authorList>
            <person name="Busche T."/>
            <person name="Kalinowski J."/>
            <person name="Ruckert C."/>
        </authorList>
    </citation>
    <scope>NUCLEOTIDE SEQUENCE [LARGE SCALE GENOMIC DNA]</scope>
    <source>
        <strain evidence="9 10">DSM 45435</strain>
    </source>
</reference>
<protein>
    <submittedName>
        <fullName evidence="9">Siderophore-binding lipoprotein YfiY</fullName>
    </submittedName>
</protein>
<name>A0ABY7UA24_9CORY</name>
<feature type="coiled-coil region" evidence="5">
    <location>
        <begin position="229"/>
        <end position="256"/>
    </location>
</feature>
<feature type="compositionally biased region" description="Polar residues" evidence="6">
    <location>
        <begin position="62"/>
        <end position="72"/>
    </location>
</feature>
<keyword evidence="9" id="KW-0449">Lipoprotein</keyword>
<feature type="compositionally biased region" description="Low complexity" evidence="6">
    <location>
        <begin position="50"/>
        <end position="60"/>
    </location>
</feature>
<feature type="signal peptide" evidence="7">
    <location>
        <begin position="1"/>
        <end position="29"/>
    </location>
</feature>
<dbReference type="EMBL" id="CP063189">
    <property type="protein sequence ID" value="WCZ32910.1"/>
    <property type="molecule type" value="Genomic_DNA"/>
</dbReference>
<organism evidence="9 10">
    <name type="scientific">Corynebacterium massiliense DSM 45435</name>
    <dbReference type="NCBI Taxonomy" id="1121364"/>
    <lineage>
        <taxon>Bacteria</taxon>
        <taxon>Bacillati</taxon>
        <taxon>Actinomycetota</taxon>
        <taxon>Actinomycetes</taxon>
        <taxon>Mycobacteriales</taxon>
        <taxon>Corynebacteriaceae</taxon>
        <taxon>Corynebacterium</taxon>
    </lineage>
</organism>
<dbReference type="CDD" id="cd01146">
    <property type="entry name" value="FhuD"/>
    <property type="match status" value="1"/>
</dbReference>
<evidence type="ECO:0000256" key="6">
    <source>
        <dbReference type="SAM" id="MobiDB-lite"/>
    </source>
</evidence>
<proteinExistence type="inferred from homology"/>
<dbReference type="PANTHER" id="PTHR30532">
    <property type="entry name" value="IRON III DICITRATE-BINDING PERIPLASMIC PROTEIN"/>
    <property type="match status" value="1"/>
</dbReference>
<dbReference type="InterPro" id="IPR002491">
    <property type="entry name" value="ABC_transptr_periplasmic_BD"/>
</dbReference>
<comment type="similarity">
    <text evidence="2">Belongs to the bacterial solute-binding protein 8 family.</text>
</comment>
<dbReference type="SUPFAM" id="SSF53807">
    <property type="entry name" value="Helical backbone' metal receptor"/>
    <property type="match status" value="1"/>
</dbReference>
<evidence type="ECO:0000259" key="8">
    <source>
        <dbReference type="PROSITE" id="PS50983"/>
    </source>
</evidence>
<keyword evidence="5" id="KW-0175">Coiled coil</keyword>
<gene>
    <name evidence="9" type="primary">yfiY</name>
    <name evidence="9" type="ORF">CMASS_07385</name>
</gene>
<keyword evidence="10" id="KW-1185">Reference proteome</keyword>
<keyword evidence="4 7" id="KW-0732">Signal</keyword>
<evidence type="ECO:0000313" key="10">
    <source>
        <dbReference type="Proteomes" id="UP001220064"/>
    </source>
</evidence>
<evidence type="ECO:0000256" key="4">
    <source>
        <dbReference type="ARBA" id="ARBA00022729"/>
    </source>
</evidence>
<dbReference type="PANTHER" id="PTHR30532:SF21">
    <property type="entry name" value="SIDEROPHORE-BINDING LIPOPROTEIN YFIY-RELATED"/>
    <property type="match status" value="1"/>
</dbReference>
<feature type="region of interest" description="Disordered" evidence="6">
    <location>
        <begin position="35"/>
        <end position="79"/>
    </location>
</feature>
<evidence type="ECO:0000256" key="7">
    <source>
        <dbReference type="SAM" id="SignalP"/>
    </source>
</evidence>
<evidence type="ECO:0000313" key="9">
    <source>
        <dbReference type="EMBL" id="WCZ32910.1"/>
    </source>
</evidence>
<feature type="compositionally biased region" description="Polar residues" evidence="6">
    <location>
        <begin position="35"/>
        <end position="49"/>
    </location>
</feature>
<evidence type="ECO:0000256" key="3">
    <source>
        <dbReference type="ARBA" id="ARBA00022448"/>
    </source>
</evidence>
<evidence type="ECO:0000256" key="1">
    <source>
        <dbReference type="ARBA" id="ARBA00004196"/>
    </source>
</evidence>
<feature type="domain" description="Fe/B12 periplasmic-binding" evidence="8">
    <location>
        <begin position="121"/>
        <end position="380"/>
    </location>
</feature>
<keyword evidence="3" id="KW-0813">Transport</keyword>
<sequence>MIHLSKKRAHAPRTALRGFAALSLTAALAVSGCSSLENGNEADSSNAGDQSVQSESAEASSTKEGNANSASGKDSVATGGNEFTKAEEQTKTFGSDAQPGEFPRTVKHARGTTEIKEKPKRVVVLESGELDSVLALGMKPVGMTVSKGQNPVPEYMADKAEGIETVGTNTEVNLEKIAELKPDLIIGSQLRLDKQYDQLADIAPTVFSVRPGYTWKENFRLAAEAMGEEERGEEVMDDYNRKIEKVKETVKNKSIDPDATFTILRFMPGKIRLYANMSLSGTVLSDAGLKRPENQDIDELATEISPETLDEADADYIFYSSYGDPSATGQDTALESAAFKSLPAVKDGHVYEVSDDAWGLGLGPLGAQQIASDLDDLLNR</sequence>
<dbReference type="Gene3D" id="3.40.50.1980">
    <property type="entry name" value="Nitrogenase molybdenum iron protein domain"/>
    <property type="match status" value="2"/>
</dbReference>
<dbReference type="InterPro" id="IPR051313">
    <property type="entry name" value="Bact_iron-sidero_bind"/>
</dbReference>
<accession>A0ABY7UA24</accession>
<comment type="subcellular location">
    <subcellularLocation>
        <location evidence="1">Cell envelope</location>
    </subcellularLocation>
</comment>
<dbReference type="Pfam" id="PF01497">
    <property type="entry name" value="Peripla_BP_2"/>
    <property type="match status" value="1"/>
</dbReference>